<protein>
    <recommendedName>
        <fullName evidence="6">DEAD-box RNA helicase Q domain-containing protein</fullName>
    </recommendedName>
</protein>
<dbReference type="EMBL" id="CM000880">
    <property type="protein sequence ID" value="KQK14842.1"/>
    <property type="molecule type" value="Genomic_DNA"/>
</dbReference>
<keyword evidence="4" id="KW-0067">ATP-binding</keyword>
<dbReference type="OrthoDB" id="10261904at2759"/>
<dbReference type="EnsemblPlants" id="KQK14842">
    <property type="protein sequence ID" value="KQK14842"/>
    <property type="gene ID" value="BRADI_1g18950v3"/>
</dbReference>
<reference evidence="8" key="3">
    <citation type="submission" date="2018-08" db="UniProtKB">
        <authorList>
            <consortium name="EnsemblPlants"/>
        </authorList>
    </citation>
    <scope>IDENTIFICATION</scope>
    <source>
        <strain evidence="8">cv. Bd21</strain>
    </source>
</reference>
<evidence type="ECO:0000256" key="3">
    <source>
        <dbReference type="ARBA" id="ARBA00022806"/>
    </source>
</evidence>
<dbReference type="AlphaFoldDB" id="A0A0Q3RPC6"/>
<organism evidence="7">
    <name type="scientific">Brachypodium distachyon</name>
    <name type="common">Purple false brome</name>
    <name type="synonym">Trachynia distachya</name>
    <dbReference type="NCBI Taxonomy" id="15368"/>
    <lineage>
        <taxon>Eukaryota</taxon>
        <taxon>Viridiplantae</taxon>
        <taxon>Streptophyta</taxon>
        <taxon>Embryophyta</taxon>
        <taxon>Tracheophyta</taxon>
        <taxon>Spermatophyta</taxon>
        <taxon>Magnoliopsida</taxon>
        <taxon>Liliopsida</taxon>
        <taxon>Poales</taxon>
        <taxon>Poaceae</taxon>
        <taxon>BOP clade</taxon>
        <taxon>Pooideae</taxon>
        <taxon>Stipodae</taxon>
        <taxon>Brachypodieae</taxon>
        <taxon>Brachypodium</taxon>
    </lineage>
</organism>
<keyword evidence="2" id="KW-0378">Hydrolase</keyword>
<dbReference type="GO" id="GO:0005524">
    <property type="term" value="F:ATP binding"/>
    <property type="evidence" value="ECO:0007669"/>
    <property type="project" value="UniProtKB-KW"/>
</dbReference>
<name>A0A0Q3RPC6_BRADI</name>
<dbReference type="SUPFAM" id="SSF52540">
    <property type="entry name" value="P-loop containing nucleoside triphosphate hydrolases"/>
    <property type="match status" value="1"/>
</dbReference>
<feature type="short sequence motif" description="Q motif" evidence="5">
    <location>
        <begin position="18"/>
        <end position="46"/>
    </location>
</feature>
<evidence type="ECO:0000313" key="7">
    <source>
        <dbReference type="EMBL" id="KQK14842.1"/>
    </source>
</evidence>
<evidence type="ECO:0000313" key="9">
    <source>
        <dbReference type="Proteomes" id="UP000008810"/>
    </source>
</evidence>
<dbReference type="PROSITE" id="PS51195">
    <property type="entry name" value="Q_MOTIF"/>
    <property type="match status" value="1"/>
</dbReference>
<dbReference type="RefSeq" id="XP_014752020.1">
    <property type="nucleotide sequence ID" value="XM_014896534.2"/>
</dbReference>
<gene>
    <name evidence="8" type="primary">LOC106865761</name>
    <name evidence="7" type="ORF">BRADI_1g18950v3</name>
</gene>
<dbReference type="GO" id="GO:0016787">
    <property type="term" value="F:hydrolase activity"/>
    <property type="evidence" value="ECO:0007669"/>
    <property type="project" value="UniProtKB-KW"/>
</dbReference>
<keyword evidence="9" id="KW-1185">Reference proteome</keyword>
<dbReference type="GeneID" id="106865761"/>
<dbReference type="ExpressionAtlas" id="A0A0Q3RPC6">
    <property type="expression patterns" value="baseline"/>
</dbReference>
<dbReference type="GO" id="GO:0003724">
    <property type="term" value="F:RNA helicase activity"/>
    <property type="evidence" value="ECO:0007669"/>
    <property type="project" value="InterPro"/>
</dbReference>
<accession>A0A0Q3RPC6</accession>
<reference evidence="7" key="2">
    <citation type="submission" date="2017-06" db="EMBL/GenBank/DDBJ databases">
        <title>WGS assembly of Brachypodium distachyon.</title>
        <authorList>
            <consortium name="The International Brachypodium Initiative"/>
            <person name="Lucas S."/>
            <person name="Harmon-Smith M."/>
            <person name="Lail K."/>
            <person name="Tice H."/>
            <person name="Grimwood J."/>
            <person name="Bruce D."/>
            <person name="Barry K."/>
            <person name="Shu S."/>
            <person name="Lindquist E."/>
            <person name="Wang M."/>
            <person name="Pitluck S."/>
            <person name="Vogel J.P."/>
            <person name="Garvin D.F."/>
            <person name="Mockler T.C."/>
            <person name="Schmutz J."/>
            <person name="Rokhsar D."/>
            <person name="Bevan M.W."/>
        </authorList>
    </citation>
    <scope>NUCLEOTIDE SEQUENCE</scope>
    <source>
        <strain evidence="7">Bd21</strain>
    </source>
</reference>
<evidence type="ECO:0000259" key="6">
    <source>
        <dbReference type="PROSITE" id="PS51195"/>
    </source>
</evidence>
<evidence type="ECO:0000256" key="2">
    <source>
        <dbReference type="ARBA" id="ARBA00022801"/>
    </source>
</evidence>
<reference evidence="7 8" key="1">
    <citation type="journal article" date="2010" name="Nature">
        <title>Genome sequencing and analysis of the model grass Brachypodium distachyon.</title>
        <authorList>
            <consortium name="International Brachypodium Initiative"/>
        </authorList>
    </citation>
    <scope>NUCLEOTIDE SEQUENCE [LARGE SCALE GENOMIC DNA]</scope>
    <source>
        <strain evidence="7">Bd21</strain>
        <strain evidence="8">cv. Bd21</strain>
    </source>
</reference>
<evidence type="ECO:0000256" key="1">
    <source>
        <dbReference type="ARBA" id="ARBA00022741"/>
    </source>
</evidence>
<feature type="domain" description="DEAD-box RNA helicase Q" evidence="6">
    <location>
        <begin position="18"/>
        <end position="46"/>
    </location>
</feature>
<keyword evidence="3" id="KW-0347">Helicase</keyword>
<dbReference type="Gramene" id="KQK14842">
    <property type="protein sequence ID" value="KQK14842"/>
    <property type="gene ID" value="BRADI_1g18950v3"/>
</dbReference>
<evidence type="ECO:0000313" key="8">
    <source>
        <dbReference type="EnsemblPlants" id="KQK14842"/>
    </source>
</evidence>
<evidence type="ECO:0000256" key="4">
    <source>
        <dbReference type="ARBA" id="ARBA00022840"/>
    </source>
</evidence>
<dbReference type="Gene3D" id="3.40.50.300">
    <property type="entry name" value="P-loop containing nucleotide triphosphate hydrolases"/>
    <property type="match status" value="1"/>
</dbReference>
<proteinExistence type="predicted"/>
<evidence type="ECO:0000256" key="5">
    <source>
        <dbReference type="PROSITE-ProRule" id="PRU00552"/>
    </source>
</evidence>
<sequence>MAAEREPELEPEPVAEASTFAELGICRELVDACDAMGWKEPTKIQGGAIPHALQVARPIHEVRSGVSEISGPALISKGPSDS</sequence>
<dbReference type="InterPro" id="IPR014014">
    <property type="entry name" value="RNA_helicase_DEAD_Q_motif"/>
</dbReference>
<dbReference type="InterPro" id="IPR027417">
    <property type="entry name" value="P-loop_NTPase"/>
</dbReference>
<dbReference type="Proteomes" id="UP000008810">
    <property type="component" value="Chromosome 1"/>
</dbReference>
<dbReference type="STRING" id="15368.A0A0Q3RPC6"/>
<keyword evidence="1" id="KW-0547">Nucleotide-binding</keyword>